<protein>
    <submittedName>
        <fullName evidence="1">Uncharacterized protein</fullName>
    </submittedName>
</protein>
<accession>A0A0E9XL63</accession>
<reference evidence="1" key="1">
    <citation type="submission" date="2014-11" db="EMBL/GenBank/DDBJ databases">
        <authorList>
            <person name="Amaro Gonzalez C."/>
        </authorList>
    </citation>
    <scope>NUCLEOTIDE SEQUENCE</scope>
</reference>
<sequence length="49" mass="5589">MQVPVTMLPSSPAISLSVTFQIRHSHICCVLLLVQQLVFIDFCLSRFLR</sequence>
<reference evidence="1" key="2">
    <citation type="journal article" date="2015" name="Fish Shellfish Immunol.">
        <title>Early steps in the European eel (Anguilla anguilla)-Vibrio vulnificus interaction in the gills: Role of the RtxA13 toxin.</title>
        <authorList>
            <person name="Callol A."/>
            <person name="Pajuelo D."/>
            <person name="Ebbesson L."/>
            <person name="Teles M."/>
            <person name="MacKenzie S."/>
            <person name="Amaro C."/>
        </authorList>
    </citation>
    <scope>NUCLEOTIDE SEQUENCE</scope>
</reference>
<dbReference type="EMBL" id="GBXM01005411">
    <property type="protein sequence ID" value="JAI03167.1"/>
    <property type="molecule type" value="Transcribed_RNA"/>
</dbReference>
<dbReference type="AlphaFoldDB" id="A0A0E9XL63"/>
<evidence type="ECO:0000313" key="1">
    <source>
        <dbReference type="EMBL" id="JAI03167.1"/>
    </source>
</evidence>
<name>A0A0E9XL63_ANGAN</name>
<organism evidence="1">
    <name type="scientific">Anguilla anguilla</name>
    <name type="common">European freshwater eel</name>
    <name type="synonym">Muraena anguilla</name>
    <dbReference type="NCBI Taxonomy" id="7936"/>
    <lineage>
        <taxon>Eukaryota</taxon>
        <taxon>Metazoa</taxon>
        <taxon>Chordata</taxon>
        <taxon>Craniata</taxon>
        <taxon>Vertebrata</taxon>
        <taxon>Euteleostomi</taxon>
        <taxon>Actinopterygii</taxon>
        <taxon>Neopterygii</taxon>
        <taxon>Teleostei</taxon>
        <taxon>Anguilliformes</taxon>
        <taxon>Anguillidae</taxon>
        <taxon>Anguilla</taxon>
    </lineage>
</organism>
<proteinExistence type="predicted"/>